<dbReference type="EMBL" id="VSSQ01032678">
    <property type="protein sequence ID" value="MPM84020.1"/>
    <property type="molecule type" value="Genomic_DNA"/>
</dbReference>
<evidence type="ECO:0000313" key="1">
    <source>
        <dbReference type="EMBL" id="MPM84020.1"/>
    </source>
</evidence>
<reference evidence="1" key="1">
    <citation type="submission" date="2019-08" db="EMBL/GenBank/DDBJ databases">
        <authorList>
            <person name="Kucharzyk K."/>
            <person name="Murdoch R.W."/>
            <person name="Higgins S."/>
            <person name="Loffler F."/>
        </authorList>
    </citation>
    <scope>NUCLEOTIDE SEQUENCE</scope>
</reference>
<organism evidence="1">
    <name type="scientific">bioreactor metagenome</name>
    <dbReference type="NCBI Taxonomy" id="1076179"/>
    <lineage>
        <taxon>unclassified sequences</taxon>
        <taxon>metagenomes</taxon>
        <taxon>ecological metagenomes</taxon>
    </lineage>
</organism>
<comment type="caution">
    <text evidence="1">The sequence shown here is derived from an EMBL/GenBank/DDBJ whole genome shotgun (WGS) entry which is preliminary data.</text>
</comment>
<dbReference type="AlphaFoldDB" id="A0A645D3F3"/>
<sequence>MSLVAERTELSPTQMFASVVVTEMTGNGLTIISKLAVPVHPLAEVPVT</sequence>
<accession>A0A645D3F3</accession>
<name>A0A645D3F3_9ZZZZ</name>
<proteinExistence type="predicted"/>
<protein>
    <submittedName>
        <fullName evidence="1">Uncharacterized protein</fullName>
    </submittedName>
</protein>
<gene>
    <name evidence="1" type="ORF">SDC9_131090</name>
</gene>